<proteinExistence type="predicted"/>
<reference evidence="1" key="1">
    <citation type="journal article" date="2014" name="Int. J. Syst. Evol. Microbiol.">
        <title>Complete genome sequence of Corynebacterium casei LMG S-19264T (=DSM 44701T), isolated from a smear-ripened cheese.</title>
        <authorList>
            <consortium name="US DOE Joint Genome Institute (JGI-PGF)"/>
            <person name="Walter F."/>
            <person name="Albersmeier A."/>
            <person name="Kalinowski J."/>
            <person name="Ruckert C."/>
        </authorList>
    </citation>
    <scope>NUCLEOTIDE SEQUENCE</scope>
    <source>
        <strain evidence="1">JCM 3131</strain>
    </source>
</reference>
<evidence type="ECO:0000313" key="2">
    <source>
        <dbReference type="Proteomes" id="UP000620156"/>
    </source>
</evidence>
<protein>
    <submittedName>
        <fullName evidence="1">Uncharacterized protein</fullName>
    </submittedName>
</protein>
<accession>A0A918BAV6</accession>
<dbReference type="Proteomes" id="UP000620156">
    <property type="component" value="Unassembled WGS sequence"/>
</dbReference>
<reference evidence="1" key="2">
    <citation type="submission" date="2020-09" db="EMBL/GenBank/DDBJ databases">
        <authorList>
            <person name="Sun Q."/>
            <person name="Ohkuma M."/>
        </authorList>
    </citation>
    <scope>NUCLEOTIDE SEQUENCE</scope>
    <source>
        <strain evidence="1">JCM 3131</strain>
    </source>
</reference>
<dbReference type="EMBL" id="BMQK01000003">
    <property type="protein sequence ID" value="GGQ51059.1"/>
    <property type="molecule type" value="Genomic_DNA"/>
</dbReference>
<organism evidence="1 2">
    <name type="scientific">Streptomyces ruber</name>
    <dbReference type="NCBI Taxonomy" id="83378"/>
    <lineage>
        <taxon>Bacteria</taxon>
        <taxon>Bacillati</taxon>
        <taxon>Actinomycetota</taxon>
        <taxon>Actinomycetes</taxon>
        <taxon>Kitasatosporales</taxon>
        <taxon>Streptomycetaceae</taxon>
        <taxon>Streptomyces</taxon>
    </lineage>
</organism>
<evidence type="ECO:0000313" key="1">
    <source>
        <dbReference type="EMBL" id="GGQ51059.1"/>
    </source>
</evidence>
<dbReference type="AlphaFoldDB" id="A0A918BAV6"/>
<keyword evidence="2" id="KW-1185">Reference proteome</keyword>
<gene>
    <name evidence="1" type="ORF">GCM10010145_20250</name>
</gene>
<name>A0A918BAV6_9ACTN</name>
<sequence length="83" mass="9444">MLPAFQQRADLLGRFEDRLVAVAGQLVLVFVHAMPVELCGAHAERGQIRLIRARAQNCVVRVLRHYETPFAETDGGRMVMRVW</sequence>
<comment type="caution">
    <text evidence="1">The sequence shown here is derived from an EMBL/GenBank/DDBJ whole genome shotgun (WGS) entry which is preliminary data.</text>
</comment>